<feature type="compositionally biased region" description="Pro residues" evidence="1">
    <location>
        <begin position="455"/>
        <end position="464"/>
    </location>
</feature>
<dbReference type="Proteomes" id="UP001302321">
    <property type="component" value="Unassembled WGS sequence"/>
</dbReference>
<feature type="compositionally biased region" description="Low complexity" evidence="1">
    <location>
        <begin position="243"/>
        <end position="258"/>
    </location>
</feature>
<feature type="compositionally biased region" description="Polar residues" evidence="1">
    <location>
        <begin position="364"/>
        <end position="376"/>
    </location>
</feature>
<feature type="region of interest" description="Disordered" evidence="1">
    <location>
        <begin position="802"/>
        <end position="826"/>
    </location>
</feature>
<keyword evidence="3" id="KW-1185">Reference proteome</keyword>
<feature type="compositionally biased region" description="Gly residues" evidence="1">
    <location>
        <begin position="802"/>
        <end position="814"/>
    </location>
</feature>
<accession>A0AAN6WII9</accession>
<evidence type="ECO:0000256" key="1">
    <source>
        <dbReference type="SAM" id="MobiDB-lite"/>
    </source>
</evidence>
<organism evidence="2 3">
    <name type="scientific">Triangularia setosa</name>
    <dbReference type="NCBI Taxonomy" id="2587417"/>
    <lineage>
        <taxon>Eukaryota</taxon>
        <taxon>Fungi</taxon>
        <taxon>Dikarya</taxon>
        <taxon>Ascomycota</taxon>
        <taxon>Pezizomycotina</taxon>
        <taxon>Sordariomycetes</taxon>
        <taxon>Sordariomycetidae</taxon>
        <taxon>Sordariales</taxon>
        <taxon>Podosporaceae</taxon>
        <taxon>Triangularia</taxon>
    </lineage>
</organism>
<feature type="compositionally biased region" description="Basic and acidic residues" evidence="1">
    <location>
        <begin position="868"/>
        <end position="898"/>
    </location>
</feature>
<dbReference type="AlphaFoldDB" id="A0AAN6WII9"/>
<feature type="region of interest" description="Disordered" evidence="1">
    <location>
        <begin position="851"/>
        <end position="898"/>
    </location>
</feature>
<feature type="region of interest" description="Disordered" evidence="1">
    <location>
        <begin position="452"/>
        <end position="528"/>
    </location>
</feature>
<feature type="compositionally biased region" description="Polar residues" evidence="1">
    <location>
        <begin position="640"/>
        <end position="654"/>
    </location>
</feature>
<comment type="caution">
    <text evidence="2">The sequence shown here is derived from an EMBL/GenBank/DDBJ whole genome shotgun (WGS) entry which is preliminary data.</text>
</comment>
<feature type="compositionally biased region" description="Basic and acidic residues" evidence="1">
    <location>
        <begin position="259"/>
        <end position="268"/>
    </location>
</feature>
<reference evidence="2" key="2">
    <citation type="submission" date="2023-05" db="EMBL/GenBank/DDBJ databases">
        <authorList>
            <consortium name="Lawrence Berkeley National Laboratory"/>
            <person name="Steindorff A."/>
            <person name="Hensen N."/>
            <person name="Bonometti L."/>
            <person name="Westerberg I."/>
            <person name="Brannstrom I.O."/>
            <person name="Guillou S."/>
            <person name="Cros-Aarteil S."/>
            <person name="Calhoun S."/>
            <person name="Haridas S."/>
            <person name="Kuo A."/>
            <person name="Mondo S."/>
            <person name="Pangilinan J."/>
            <person name="Riley R."/>
            <person name="Labutti K."/>
            <person name="Andreopoulos B."/>
            <person name="Lipzen A."/>
            <person name="Chen C."/>
            <person name="Yanf M."/>
            <person name="Daum C."/>
            <person name="Ng V."/>
            <person name="Clum A."/>
            <person name="Ohm R."/>
            <person name="Martin F."/>
            <person name="Silar P."/>
            <person name="Natvig D."/>
            <person name="Lalanne C."/>
            <person name="Gautier V."/>
            <person name="Ament-Velasquez S.L."/>
            <person name="Kruys A."/>
            <person name="Hutchinson M.I."/>
            <person name="Powell A.J."/>
            <person name="Barry K."/>
            <person name="Miller A.N."/>
            <person name="Grigoriev I.V."/>
            <person name="Debuchy R."/>
            <person name="Gladieux P."/>
            <person name="Thoren M.H."/>
            <person name="Johannesson H."/>
        </authorList>
    </citation>
    <scope>NUCLEOTIDE SEQUENCE</scope>
    <source>
        <strain evidence="2">CBS 892.96</strain>
    </source>
</reference>
<sequence>MQKPLSESLQKLRRAQRALTRRKRRSKVRVSFRHSTGSRTSGAAKRASRQLKAGDIKPGGGTPSSRPLPPAPSSSEDVGGCFGSPPKPPRPPPKDNVREIIKHGGEKNAGEGRHRAMPPETPAQPKAPDTGNQTLSPQIEHIEAIEDTKGKAQAGKTVESSIERRPVQPASGQPRYSVFPKKTHHRRKPSVNDKLATLVKPEHSESIRRSLIQQQRLSALALSNTQPAPTTALPQKELLDLSETPLTTTKAETGTTNEPKMEARSSERTLEKFARELEEFARSTQAFERISASLSTPTTTQTHASVRTVQEFLPYRQQFQEAGLAVTSMEQKAPLKVLRRHPPQSRLGDSPLNHFGSKVPAQGISFSGTKESSSGTVIHKPRRDPMTLSVADEAPEIQEGKTTEKTPAEAVSSLNQEIYSASPSTFIKPVKLAAVQKKVIRLRPSTVFLANKPLPIAPRSPQPPSSKDTRETVAGSQSTTKPEGYQKLASSTGTEKEPLLPLSEQQQQNSMGTWSSGSKSLKGKEVDRGLVKDERSLLALPPSRTSSQTRHRIALPSKTSWGPTITTAATIRQLPTIIVKEKEYPSEKREQKILGDLDTPSFFKKGIDDVVRKLDAMEVNKRTPLASSLSSPTENKKRPSSSGNNKTPSQTQRLQKAADMRRERLDAENERSAPKPLQPQPQQQTQFIHGMVPPPLPMPPPGELGLRPRDQALSSRQNMVPRRGGSRIVQEQFGAGGMGPGMGMMPMVEDDRDISDRDVLKGLKIICAASADAEFDGLIRRETGLRLRRFLADLKTFEFLGGHQGPGRENGQGGQRVSRQRGPPELGMGMGVGGGQQQQMGQIVRRRIDMQVERESRRRSIGGTDGVSDLREVGEGKNMRESKRSTVETRASIREENRRRSFNGGVGMGVALMR</sequence>
<feature type="region of interest" description="Disordered" evidence="1">
    <location>
        <begin position="222"/>
        <end position="268"/>
    </location>
</feature>
<proteinExistence type="predicted"/>
<feature type="compositionally biased region" description="Basic residues" evidence="1">
    <location>
        <begin position="11"/>
        <end position="32"/>
    </location>
</feature>
<protein>
    <submittedName>
        <fullName evidence="2">Uncharacterized protein</fullName>
    </submittedName>
</protein>
<feature type="compositionally biased region" description="Basic and acidic residues" evidence="1">
    <location>
        <begin position="140"/>
        <end position="150"/>
    </location>
</feature>
<feature type="region of interest" description="Disordered" evidence="1">
    <location>
        <begin position="622"/>
        <end position="696"/>
    </location>
</feature>
<evidence type="ECO:0000313" key="2">
    <source>
        <dbReference type="EMBL" id="KAK4180752.1"/>
    </source>
</evidence>
<feature type="compositionally biased region" description="Basic and acidic residues" evidence="1">
    <location>
        <begin position="92"/>
        <end position="114"/>
    </location>
</feature>
<gene>
    <name evidence="2" type="ORF">QBC36DRAFT_10576</name>
</gene>
<feature type="compositionally biased region" description="Polar residues" evidence="1">
    <location>
        <begin position="509"/>
        <end position="519"/>
    </location>
</feature>
<name>A0AAN6WII9_9PEZI</name>
<feature type="region of interest" description="Disordered" evidence="1">
    <location>
        <begin position="361"/>
        <end position="381"/>
    </location>
</feature>
<feature type="compositionally biased region" description="Polar residues" evidence="1">
    <location>
        <begin position="222"/>
        <end position="233"/>
    </location>
</feature>
<feature type="compositionally biased region" description="Basic and acidic residues" evidence="1">
    <location>
        <begin position="656"/>
        <end position="673"/>
    </location>
</feature>
<feature type="region of interest" description="Disordered" evidence="1">
    <location>
        <begin position="1"/>
        <end position="193"/>
    </location>
</feature>
<evidence type="ECO:0000313" key="3">
    <source>
        <dbReference type="Proteomes" id="UP001302321"/>
    </source>
</evidence>
<reference evidence="2" key="1">
    <citation type="journal article" date="2023" name="Mol. Phylogenet. Evol.">
        <title>Genome-scale phylogeny and comparative genomics of the fungal order Sordariales.</title>
        <authorList>
            <person name="Hensen N."/>
            <person name="Bonometti L."/>
            <person name="Westerberg I."/>
            <person name="Brannstrom I.O."/>
            <person name="Guillou S."/>
            <person name="Cros-Aarteil S."/>
            <person name="Calhoun S."/>
            <person name="Haridas S."/>
            <person name="Kuo A."/>
            <person name="Mondo S."/>
            <person name="Pangilinan J."/>
            <person name="Riley R."/>
            <person name="LaButti K."/>
            <person name="Andreopoulos B."/>
            <person name="Lipzen A."/>
            <person name="Chen C."/>
            <person name="Yan M."/>
            <person name="Daum C."/>
            <person name="Ng V."/>
            <person name="Clum A."/>
            <person name="Steindorff A."/>
            <person name="Ohm R.A."/>
            <person name="Martin F."/>
            <person name="Silar P."/>
            <person name="Natvig D.O."/>
            <person name="Lalanne C."/>
            <person name="Gautier V."/>
            <person name="Ament-Velasquez S.L."/>
            <person name="Kruys A."/>
            <person name="Hutchinson M.I."/>
            <person name="Powell A.J."/>
            <person name="Barry K."/>
            <person name="Miller A.N."/>
            <person name="Grigoriev I.V."/>
            <person name="Debuchy R."/>
            <person name="Gladieux P."/>
            <person name="Hiltunen Thoren M."/>
            <person name="Johannesson H."/>
        </authorList>
    </citation>
    <scope>NUCLEOTIDE SEQUENCE</scope>
    <source>
        <strain evidence="2">CBS 892.96</strain>
    </source>
</reference>
<dbReference type="EMBL" id="MU866094">
    <property type="protein sequence ID" value="KAK4180752.1"/>
    <property type="molecule type" value="Genomic_DNA"/>
</dbReference>